<keyword evidence="2" id="KW-1185">Reference proteome</keyword>
<comment type="caution">
    <text evidence="1">The sequence shown here is derived from an EMBL/GenBank/DDBJ whole genome shotgun (WGS) entry which is preliminary data.</text>
</comment>
<proteinExistence type="predicted"/>
<organism evidence="1 2">
    <name type="scientific">Aquatica leii</name>
    <dbReference type="NCBI Taxonomy" id="1421715"/>
    <lineage>
        <taxon>Eukaryota</taxon>
        <taxon>Metazoa</taxon>
        <taxon>Ecdysozoa</taxon>
        <taxon>Arthropoda</taxon>
        <taxon>Hexapoda</taxon>
        <taxon>Insecta</taxon>
        <taxon>Pterygota</taxon>
        <taxon>Neoptera</taxon>
        <taxon>Endopterygota</taxon>
        <taxon>Coleoptera</taxon>
        <taxon>Polyphaga</taxon>
        <taxon>Elateriformia</taxon>
        <taxon>Elateroidea</taxon>
        <taxon>Lampyridae</taxon>
        <taxon>Luciolinae</taxon>
        <taxon>Aquatica</taxon>
    </lineage>
</organism>
<dbReference type="Proteomes" id="UP001353858">
    <property type="component" value="Unassembled WGS sequence"/>
</dbReference>
<dbReference type="EMBL" id="JARPUR010000002">
    <property type="protein sequence ID" value="KAK4881954.1"/>
    <property type="molecule type" value="Genomic_DNA"/>
</dbReference>
<gene>
    <name evidence="1" type="ORF">RN001_005273</name>
</gene>
<dbReference type="AlphaFoldDB" id="A0AAN7SIR2"/>
<evidence type="ECO:0000313" key="1">
    <source>
        <dbReference type="EMBL" id="KAK4881954.1"/>
    </source>
</evidence>
<sequence length="73" mass="8383">MPEVFGIEFATTCSYKGQNDNFKVDGTAVLSTIKELVQSNFEDLRNEVFKSAVSDWFRGARLRLKRHLKKNVT</sequence>
<reference evidence="2" key="1">
    <citation type="submission" date="2023-01" db="EMBL/GenBank/DDBJ databases">
        <title>Key to firefly adult light organ development and bioluminescence: homeobox transcription factors regulate luciferase expression and transportation to peroxisome.</title>
        <authorList>
            <person name="Fu X."/>
        </authorList>
    </citation>
    <scope>NUCLEOTIDE SEQUENCE [LARGE SCALE GENOMIC DNA]</scope>
</reference>
<name>A0AAN7SIR2_9COLE</name>
<evidence type="ECO:0000313" key="2">
    <source>
        <dbReference type="Proteomes" id="UP001353858"/>
    </source>
</evidence>
<protein>
    <submittedName>
        <fullName evidence="1">Uncharacterized protein</fullName>
    </submittedName>
</protein>
<accession>A0AAN7SIR2</accession>